<keyword evidence="3" id="KW-1185">Reference proteome</keyword>
<dbReference type="Proteomes" id="UP001142489">
    <property type="component" value="Unassembled WGS sequence"/>
</dbReference>
<proteinExistence type="predicted"/>
<dbReference type="AlphaFoldDB" id="A0A9Q0XG97"/>
<evidence type="ECO:0000256" key="1">
    <source>
        <dbReference type="SAM" id="MobiDB-lite"/>
    </source>
</evidence>
<reference evidence="2" key="1">
    <citation type="journal article" date="2023" name="DNA Res.">
        <title>Chromosome-level genome assembly of Phrynocephalus forsythii using third-generation DNA sequencing and Hi-C analysis.</title>
        <authorList>
            <person name="Qi Y."/>
            <person name="Zhao W."/>
            <person name="Zhao Y."/>
            <person name="Niu C."/>
            <person name="Cao S."/>
            <person name="Zhang Y."/>
        </authorList>
    </citation>
    <scope>NUCLEOTIDE SEQUENCE</scope>
    <source>
        <tissue evidence="2">Muscle</tissue>
    </source>
</reference>
<comment type="caution">
    <text evidence="2">The sequence shown here is derived from an EMBL/GenBank/DDBJ whole genome shotgun (WGS) entry which is preliminary data.</text>
</comment>
<dbReference type="EMBL" id="JAPFRF010000012">
    <property type="protein sequence ID" value="KAJ7313339.1"/>
    <property type="molecule type" value="Genomic_DNA"/>
</dbReference>
<dbReference type="OrthoDB" id="10036177at2759"/>
<protein>
    <submittedName>
        <fullName evidence="2">Uncharacterized protein</fullName>
    </submittedName>
</protein>
<name>A0A9Q0XG97_9SAUR</name>
<feature type="region of interest" description="Disordered" evidence="1">
    <location>
        <begin position="81"/>
        <end position="153"/>
    </location>
</feature>
<sequence>MEGMEVEPSPAPAAGGGGALRRSNSAPLLPGATRTPPLDPGPGAQRTRRCSVCLESRGLGSSGVSCVPAGVFPATPARAAHRAERLPLPSPPPRGEAVTEALGLPSGRLPPPPSTGTPSSALETLKRKGGLEVDPPPTKLFVAGVPISPPAAL</sequence>
<accession>A0A9Q0XG97</accession>
<feature type="region of interest" description="Disordered" evidence="1">
    <location>
        <begin position="1"/>
        <end position="48"/>
    </location>
</feature>
<evidence type="ECO:0000313" key="3">
    <source>
        <dbReference type="Proteomes" id="UP001142489"/>
    </source>
</evidence>
<organism evidence="2 3">
    <name type="scientific">Phrynocephalus forsythii</name>
    <dbReference type="NCBI Taxonomy" id="171643"/>
    <lineage>
        <taxon>Eukaryota</taxon>
        <taxon>Metazoa</taxon>
        <taxon>Chordata</taxon>
        <taxon>Craniata</taxon>
        <taxon>Vertebrata</taxon>
        <taxon>Euteleostomi</taxon>
        <taxon>Lepidosauria</taxon>
        <taxon>Squamata</taxon>
        <taxon>Bifurcata</taxon>
        <taxon>Unidentata</taxon>
        <taxon>Episquamata</taxon>
        <taxon>Toxicofera</taxon>
        <taxon>Iguania</taxon>
        <taxon>Acrodonta</taxon>
        <taxon>Agamidae</taxon>
        <taxon>Agaminae</taxon>
        <taxon>Phrynocephalus</taxon>
    </lineage>
</organism>
<gene>
    <name evidence="2" type="ORF">JRQ81_004631</name>
</gene>
<evidence type="ECO:0000313" key="2">
    <source>
        <dbReference type="EMBL" id="KAJ7313339.1"/>
    </source>
</evidence>